<sequence length="418" mass="46950">MLRRKIASFEAGFLPSNYNIAVGLRCKDKKSVDLVVDKLAKSFCGFHTHIEGDEFVFKPRDVPVYKLPSNVTSLQDQIYYLENNFMKNPSQIMSSIAISDNSVVFSSSHGLYDGTTVKDFINSLSDGKELPKLKLSESIFDPFLKEIQSTKCTIPNYFTDKDALRFTSSDNDFKSIPGNSTVINEILYDNEFQIYDKKDKKLHGLTEASFSSLVLAVSALNGKFEKTGLLEVIGMRNNASKNLDLRQGQYIANIPISIKATTDTTIREMMNLYRKDMKEKLANKATFQFMKGMKDGFPEGPIINGAPIILSSIGNFTVHGPLTDAYMMTTSYGDVPFAHLPMIMYSVDDGKKKKFVLSCNYSTKTLSSREGTAFTALTAYSLKNIDLNMKIGEAVDRLIEEKKNIYKKTNTIDRVIKF</sequence>
<proteinExistence type="predicted"/>
<dbReference type="VEuPathDB" id="TrichDB:TVAG_178160"/>
<dbReference type="KEGG" id="tva:5465302"/>
<gene>
    <name evidence="1" type="ORF">TVAG_178160</name>
</gene>
<dbReference type="InParanoid" id="A2DIG8"/>
<dbReference type="EMBL" id="DS113204">
    <property type="protein sequence ID" value="EAY19772.1"/>
    <property type="molecule type" value="Genomic_DNA"/>
</dbReference>
<evidence type="ECO:0000313" key="1">
    <source>
        <dbReference type="EMBL" id="EAY19772.1"/>
    </source>
</evidence>
<reference evidence="1" key="1">
    <citation type="submission" date="2006-10" db="EMBL/GenBank/DDBJ databases">
        <authorList>
            <person name="Amadeo P."/>
            <person name="Zhao Q."/>
            <person name="Wortman J."/>
            <person name="Fraser-Liggett C."/>
            <person name="Carlton J."/>
        </authorList>
    </citation>
    <scope>NUCLEOTIDE SEQUENCE</scope>
    <source>
        <strain evidence="1">G3</strain>
    </source>
</reference>
<dbReference type="RefSeq" id="XP_001580758.1">
    <property type="nucleotide sequence ID" value="XM_001580708.1"/>
</dbReference>
<dbReference type="Proteomes" id="UP000001542">
    <property type="component" value="Unassembled WGS sequence"/>
</dbReference>
<name>A2DIG8_TRIV3</name>
<keyword evidence="2" id="KW-1185">Reference proteome</keyword>
<protein>
    <recommendedName>
        <fullName evidence="3">Condensation domain-containing protein</fullName>
    </recommendedName>
</protein>
<dbReference type="OrthoDB" id="10654842at2759"/>
<accession>A2DIG8</accession>
<organism evidence="1 2">
    <name type="scientific">Trichomonas vaginalis (strain ATCC PRA-98 / G3)</name>
    <dbReference type="NCBI Taxonomy" id="412133"/>
    <lineage>
        <taxon>Eukaryota</taxon>
        <taxon>Metamonada</taxon>
        <taxon>Parabasalia</taxon>
        <taxon>Trichomonadida</taxon>
        <taxon>Trichomonadidae</taxon>
        <taxon>Trichomonas</taxon>
    </lineage>
</organism>
<dbReference type="AlphaFoldDB" id="A2DIG8"/>
<evidence type="ECO:0000313" key="2">
    <source>
        <dbReference type="Proteomes" id="UP000001542"/>
    </source>
</evidence>
<dbReference type="VEuPathDB" id="TrichDB:TVAGG3_0725630"/>
<evidence type="ECO:0008006" key="3">
    <source>
        <dbReference type="Google" id="ProtNLM"/>
    </source>
</evidence>
<reference evidence="1" key="2">
    <citation type="journal article" date="2007" name="Science">
        <title>Draft genome sequence of the sexually transmitted pathogen Trichomonas vaginalis.</title>
        <authorList>
            <person name="Carlton J.M."/>
            <person name="Hirt R.P."/>
            <person name="Silva J.C."/>
            <person name="Delcher A.L."/>
            <person name="Schatz M."/>
            <person name="Zhao Q."/>
            <person name="Wortman J.R."/>
            <person name="Bidwell S.L."/>
            <person name="Alsmark U.C.M."/>
            <person name="Besteiro S."/>
            <person name="Sicheritz-Ponten T."/>
            <person name="Noel C.J."/>
            <person name="Dacks J.B."/>
            <person name="Foster P.G."/>
            <person name="Simillion C."/>
            <person name="Van de Peer Y."/>
            <person name="Miranda-Saavedra D."/>
            <person name="Barton G.J."/>
            <person name="Westrop G.D."/>
            <person name="Mueller S."/>
            <person name="Dessi D."/>
            <person name="Fiori P.L."/>
            <person name="Ren Q."/>
            <person name="Paulsen I."/>
            <person name="Zhang H."/>
            <person name="Bastida-Corcuera F.D."/>
            <person name="Simoes-Barbosa A."/>
            <person name="Brown M.T."/>
            <person name="Hayes R.D."/>
            <person name="Mukherjee M."/>
            <person name="Okumura C.Y."/>
            <person name="Schneider R."/>
            <person name="Smith A.J."/>
            <person name="Vanacova S."/>
            <person name="Villalvazo M."/>
            <person name="Haas B.J."/>
            <person name="Pertea M."/>
            <person name="Feldblyum T.V."/>
            <person name="Utterback T.R."/>
            <person name="Shu C.L."/>
            <person name="Osoegawa K."/>
            <person name="de Jong P.J."/>
            <person name="Hrdy I."/>
            <person name="Horvathova L."/>
            <person name="Zubacova Z."/>
            <person name="Dolezal P."/>
            <person name="Malik S.B."/>
            <person name="Logsdon J.M. Jr."/>
            <person name="Henze K."/>
            <person name="Gupta A."/>
            <person name="Wang C.C."/>
            <person name="Dunne R.L."/>
            <person name="Upcroft J.A."/>
            <person name="Upcroft P."/>
            <person name="White O."/>
            <person name="Salzberg S.L."/>
            <person name="Tang P."/>
            <person name="Chiu C.-H."/>
            <person name="Lee Y.-S."/>
            <person name="Embley T.M."/>
            <person name="Coombs G.H."/>
            <person name="Mottram J.C."/>
            <person name="Tachezy J."/>
            <person name="Fraser-Liggett C.M."/>
            <person name="Johnson P.J."/>
        </authorList>
    </citation>
    <scope>NUCLEOTIDE SEQUENCE [LARGE SCALE GENOMIC DNA]</scope>
    <source>
        <strain evidence="1">G3</strain>
    </source>
</reference>